<dbReference type="EMBL" id="BMAV01024329">
    <property type="protein sequence ID" value="GFS32230.1"/>
    <property type="molecule type" value="Genomic_DNA"/>
</dbReference>
<organism evidence="1 2">
    <name type="scientific">Trichonephila inaurata madagascariensis</name>
    <dbReference type="NCBI Taxonomy" id="2747483"/>
    <lineage>
        <taxon>Eukaryota</taxon>
        <taxon>Metazoa</taxon>
        <taxon>Ecdysozoa</taxon>
        <taxon>Arthropoda</taxon>
        <taxon>Chelicerata</taxon>
        <taxon>Arachnida</taxon>
        <taxon>Araneae</taxon>
        <taxon>Araneomorphae</taxon>
        <taxon>Entelegynae</taxon>
        <taxon>Araneoidea</taxon>
        <taxon>Nephilidae</taxon>
        <taxon>Trichonephila</taxon>
        <taxon>Trichonephila inaurata</taxon>
    </lineage>
</organism>
<comment type="caution">
    <text evidence="1">The sequence shown here is derived from an EMBL/GenBank/DDBJ whole genome shotgun (WGS) entry which is preliminary data.</text>
</comment>
<dbReference type="AlphaFoldDB" id="A0A8X6M7K5"/>
<accession>A0A8X6M7K5</accession>
<keyword evidence="2" id="KW-1185">Reference proteome</keyword>
<reference evidence="1" key="1">
    <citation type="submission" date="2020-08" db="EMBL/GenBank/DDBJ databases">
        <title>Multicomponent nature underlies the extraordinary mechanical properties of spider dragline silk.</title>
        <authorList>
            <person name="Kono N."/>
            <person name="Nakamura H."/>
            <person name="Mori M."/>
            <person name="Yoshida Y."/>
            <person name="Ohtoshi R."/>
            <person name="Malay A.D."/>
            <person name="Moran D.A.P."/>
            <person name="Tomita M."/>
            <person name="Numata K."/>
            <person name="Arakawa K."/>
        </authorList>
    </citation>
    <scope>NUCLEOTIDE SEQUENCE</scope>
</reference>
<dbReference type="OrthoDB" id="6440277at2759"/>
<name>A0A8X6M7K5_9ARAC</name>
<proteinExistence type="predicted"/>
<sequence>MAHSPSVTARNYYYYCEELCNFDEERTEISAAVLQRANSVCHQHNTNNCVPQTGVLNVFQPPESPHKNKIPRSSDEIPDNSCYVYENSTVINEECIPHLIHNNHVVPGNQQTPPHTKYLNTNDYGNCDRNASAPWTRPPFPQRLPPAFFDQAIKSFVARKACVRSMLDIESVDPVAKPEITKSLETNLAGLEKKRKTTGKMTNILPCPVSFAPTTSKLSR</sequence>
<dbReference type="Proteomes" id="UP000886998">
    <property type="component" value="Unassembled WGS sequence"/>
</dbReference>
<evidence type="ECO:0000313" key="1">
    <source>
        <dbReference type="EMBL" id="GFS32230.1"/>
    </source>
</evidence>
<protein>
    <submittedName>
        <fullName evidence="1">Uncharacterized protein</fullName>
    </submittedName>
</protein>
<evidence type="ECO:0000313" key="2">
    <source>
        <dbReference type="Proteomes" id="UP000886998"/>
    </source>
</evidence>
<gene>
    <name evidence="1" type="primary">NCL1_13318</name>
    <name evidence="1" type="ORF">TNIN_168682</name>
</gene>